<evidence type="ECO:0000256" key="3">
    <source>
        <dbReference type="RuleBase" id="RU000507"/>
    </source>
</evidence>
<dbReference type="InterPro" id="IPR036873">
    <property type="entry name" value="Rhodanese-like_dom_sf"/>
</dbReference>
<dbReference type="InterPro" id="IPR001307">
    <property type="entry name" value="Thiosulphate_STrfase_CS"/>
</dbReference>
<dbReference type="CDD" id="cd01449">
    <property type="entry name" value="TST_Repeat_2"/>
    <property type="match status" value="1"/>
</dbReference>
<dbReference type="SMART" id="SM00450">
    <property type="entry name" value="RHOD"/>
    <property type="match status" value="2"/>
</dbReference>
<dbReference type="EMBL" id="JBHRSZ010000004">
    <property type="protein sequence ID" value="MFC3151037.1"/>
    <property type="molecule type" value="Genomic_DNA"/>
</dbReference>
<accession>A0ABV7HB69</accession>
<sequence>MESPLVTTEWLARHTERSDLFLIDVSVDNVIGKEPIVYDELITIPGSYKVSIDHELSDTETAGIHVFPKVKQIQQVAQKLGLTPKSMIVLYDDQGIYSAPRAWWIFKSYGFDKVFILDGGLPKWRAEGRETASDHLTSSSTSLLDITEDLDINVSAVKTVPDLLENIESGISTVVDVRAEARFYGKAPEPRPGVRSGHIPKSCNLPFMNVLSSDGLTFKSAGDLNALFESQNFSSDASFIFSCGSGMTACIMLVAAIVAGYENVSLYDGSWAEWGADASLPIEL</sequence>
<dbReference type="RefSeq" id="WP_386719063.1">
    <property type="nucleotide sequence ID" value="NZ_JBHRSZ010000004.1"/>
</dbReference>
<dbReference type="InterPro" id="IPR001763">
    <property type="entry name" value="Rhodanese-like_dom"/>
</dbReference>
<dbReference type="PANTHER" id="PTHR11364:SF27">
    <property type="entry name" value="SULFURTRANSFERASE"/>
    <property type="match status" value="1"/>
</dbReference>
<dbReference type="Gene3D" id="3.40.250.10">
    <property type="entry name" value="Rhodanese-like domain"/>
    <property type="match status" value="2"/>
</dbReference>
<dbReference type="PROSITE" id="PS00683">
    <property type="entry name" value="RHODANESE_2"/>
    <property type="match status" value="1"/>
</dbReference>
<dbReference type="CDD" id="cd01448">
    <property type="entry name" value="TST_Repeat_1"/>
    <property type="match status" value="1"/>
</dbReference>
<keyword evidence="6" id="KW-1185">Reference proteome</keyword>
<gene>
    <name evidence="5" type="ORF">ACFOEK_08360</name>
</gene>
<evidence type="ECO:0000259" key="4">
    <source>
        <dbReference type="PROSITE" id="PS50206"/>
    </source>
</evidence>
<organism evidence="5 6">
    <name type="scientific">Litoribrevibacter euphylliae</name>
    <dbReference type="NCBI Taxonomy" id="1834034"/>
    <lineage>
        <taxon>Bacteria</taxon>
        <taxon>Pseudomonadati</taxon>
        <taxon>Pseudomonadota</taxon>
        <taxon>Gammaproteobacteria</taxon>
        <taxon>Oceanospirillales</taxon>
        <taxon>Oceanospirillaceae</taxon>
        <taxon>Litoribrevibacter</taxon>
    </lineage>
</organism>
<dbReference type="GO" id="GO:0016740">
    <property type="term" value="F:transferase activity"/>
    <property type="evidence" value="ECO:0007669"/>
    <property type="project" value="UniProtKB-KW"/>
</dbReference>
<keyword evidence="2" id="KW-0677">Repeat</keyword>
<evidence type="ECO:0000313" key="5">
    <source>
        <dbReference type="EMBL" id="MFC3151037.1"/>
    </source>
</evidence>
<reference evidence="6" key="1">
    <citation type="journal article" date="2019" name="Int. J. Syst. Evol. Microbiol.">
        <title>The Global Catalogue of Microorganisms (GCM) 10K type strain sequencing project: providing services to taxonomists for standard genome sequencing and annotation.</title>
        <authorList>
            <consortium name="The Broad Institute Genomics Platform"/>
            <consortium name="The Broad Institute Genome Sequencing Center for Infectious Disease"/>
            <person name="Wu L."/>
            <person name="Ma J."/>
        </authorList>
    </citation>
    <scope>NUCLEOTIDE SEQUENCE [LARGE SCALE GENOMIC DNA]</scope>
    <source>
        <strain evidence="6">KCTC 52438</strain>
    </source>
</reference>
<dbReference type="PROSITE" id="PS50206">
    <property type="entry name" value="RHODANESE_3"/>
    <property type="match status" value="2"/>
</dbReference>
<comment type="caution">
    <text evidence="5">The sequence shown here is derived from an EMBL/GenBank/DDBJ whole genome shotgun (WGS) entry which is preliminary data.</text>
</comment>
<dbReference type="InterPro" id="IPR045078">
    <property type="entry name" value="TST/MPST-like"/>
</dbReference>
<dbReference type="Pfam" id="PF00581">
    <property type="entry name" value="Rhodanese"/>
    <property type="match status" value="2"/>
</dbReference>
<feature type="domain" description="Rhodanese" evidence="4">
    <location>
        <begin position="16"/>
        <end position="133"/>
    </location>
</feature>
<protein>
    <recommendedName>
        <fullName evidence="3">Sulfurtransferase</fullName>
    </recommendedName>
</protein>
<proteinExistence type="predicted"/>
<evidence type="ECO:0000256" key="2">
    <source>
        <dbReference type="ARBA" id="ARBA00022737"/>
    </source>
</evidence>
<dbReference type="Proteomes" id="UP001595476">
    <property type="component" value="Unassembled WGS sequence"/>
</dbReference>
<keyword evidence="1 3" id="KW-0808">Transferase</keyword>
<dbReference type="SUPFAM" id="SSF52821">
    <property type="entry name" value="Rhodanese/Cell cycle control phosphatase"/>
    <property type="match status" value="2"/>
</dbReference>
<feature type="domain" description="Rhodanese" evidence="4">
    <location>
        <begin position="173"/>
        <end position="283"/>
    </location>
</feature>
<dbReference type="PANTHER" id="PTHR11364">
    <property type="entry name" value="THIOSULFATE SULFERTANSFERASE"/>
    <property type="match status" value="1"/>
</dbReference>
<evidence type="ECO:0000313" key="6">
    <source>
        <dbReference type="Proteomes" id="UP001595476"/>
    </source>
</evidence>
<name>A0ABV7HB69_9GAMM</name>
<evidence type="ECO:0000256" key="1">
    <source>
        <dbReference type="ARBA" id="ARBA00022679"/>
    </source>
</evidence>